<evidence type="ECO:0000256" key="7">
    <source>
        <dbReference type="ARBA" id="ARBA00023014"/>
    </source>
</evidence>
<keyword evidence="5" id="KW-0560">Oxidoreductase</keyword>
<dbReference type="InterPro" id="IPR016169">
    <property type="entry name" value="FAD-bd_PCMH_sub2"/>
</dbReference>
<dbReference type="PANTHER" id="PTHR11748">
    <property type="entry name" value="D-LACTATE DEHYDROGENASE"/>
    <property type="match status" value="1"/>
</dbReference>
<dbReference type="Gene3D" id="3.30.70.2740">
    <property type="match status" value="1"/>
</dbReference>
<dbReference type="InterPro" id="IPR006094">
    <property type="entry name" value="Oxid_FAD_bind_N"/>
</dbReference>
<gene>
    <name evidence="9" type="ORF">ABVK50_30885</name>
</gene>
<dbReference type="SUPFAM" id="SSF56176">
    <property type="entry name" value="FAD-binding/transporter-associated domain-like"/>
    <property type="match status" value="1"/>
</dbReference>
<dbReference type="InterPro" id="IPR016166">
    <property type="entry name" value="FAD-bd_PCMH"/>
</dbReference>
<dbReference type="Gene3D" id="1.10.45.10">
    <property type="entry name" value="Vanillyl-alcohol Oxidase, Chain A, domain 4"/>
    <property type="match status" value="1"/>
</dbReference>
<dbReference type="GO" id="GO:0046872">
    <property type="term" value="F:metal ion binding"/>
    <property type="evidence" value="ECO:0007669"/>
    <property type="project" value="UniProtKB-KW"/>
</dbReference>
<name>A0AAU8D072_9HYPH</name>
<dbReference type="InterPro" id="IPR004113">
    <property type="entry name" value="FAD-bd_oxidored_4_C"/>
</dbReference>
<keyword evidence="2" id="KW-0285">Flavoprotein</keyword>
<keyword evidence="3" id="KW-0479">Metal-binding</keyword>
<keyword evidence="7" id="KW-0411">Iron-sulfur</keyword>
<dbReference type="SUPFAM" id="SSF55103">
    <property type="entry name" value="FAD-linked oxidases, C-terminal domain"/>
    <property type="match status" value="1"/>
</dbReference>
<dbReference type="InterPro" id="IPR016171">
    <property type="entry name" value="Vanillyl_alc_oxidase_C-sub2"/>
</dbReference>
<evidence type="ECO:0000256" key="4">
    <source>
        <dbReference type="ARBA" id="ARBA00022827"/>
    </source>
</evidence>
<dbReference type="EMBL" id="CP159256">
    <property type="protein sequence ID" value="XCG52535.1"/>
    <property type="molecule type" value="Genomic_DNA"/>
</dbReference>
<dbReference type="AlphaFoldDB" id="A0AAU8D072"/>
<dbReference type="Gene3D" id="3.30.43.10">
    <property type="entry name" value="Uridine Diphospho-n-acetylenolpyruvylglucosamine Reductase, domain 2"/>
    <property type="match status" value="1"/>
</dbReference>
<dbReference type="Pfam" id="PF13183">
    <property type="entry name" value="Fer4_8"/>
    <property type="match status" value="1"/>
</dbReference>
<dbReference type="InterPro" id="IPR016167">
    <property type="entry name" value="FAD-bd_PCMH_sub1"/>
</dbReference>
<dbReference type="GO" id="GO:0004458">
    <property type="term" value="F:D-lactate dehydrogenase (cytochrome) activity"/>
    <property type="evidence" value="ECO:0007669"/>
    <property type="project" value="TreeGrafter"/>
</dbReference>
<dbReference type="GO" id="GO:0071949">
    <property type="term" value="F:FAD binding"/>
    <property type="evidence" value="ECO:0007669"/>
    <property type="project" value="InterPro"/>
</dbReference>
<dbReference type="Gene3D" id="3.30.465.10">
    <property type="match status" value="1"/>
</dbReference>
<evidence type="ECO:0000256" key="6">
    <source>
        <dbReference type="ARBA" id="ARBA00023004"/>
    </source>
</evidence>
<dbReference type="Pfam" id="PF01565">
    <property type="entry name" value="FAD_binding_4"/>
    <property type="match status" value="1"/>
</dbReference>
<protein>
    <submittedName>
        <fullName evidence="9">FAD-linked oxidase C-terminal domain-containing protein</fullName>
    </submittedName>
</protein>
<dbReference type="InterPro" id="IPR017900">
    <property type="entry name" value="4Fe4S_Fe_S_CS"/>
</dbReference>
<evidence type="ECO:0000256" key="1">
    <source>
        <dbReference type="ARBA" id="ARBA00001974"/>
    </source>
</evidence>
<proteinExistence type="predicted"/>
<dbReference type="PROSITE" id="PS00198">
    <property type="entry name" value="4FE4S_FER_1"/>
    <property type="match status" value="1"/>
</dbReference>
<dbReference type="GO" id="GO:0008720">
    <property type="term" value="F:D-lactate dehydrogenase (NAD+) activity"/>
    <property type="evidence" value="ECO:0007669"/>
    <property type="project" value="TreeGrafter"/>
</dbReference>
<evidence type="ECO:0000313" key="9">
    <source>
        <dbReference type="EMBL" id="XCG52535.1"/>
    </source>
</evidence>
<keyword evidence="6" id="KW-0408">Iron</keyword>
<dbReference type="RefSeq" id="WP_353646738.1">
    <property type="nucleotide sequence ID" value="NZ_CP159256.1"/>
</dbReference>
<keyword evidence="9" id="KW-0614">Plasmid</keyword>
<evidence type="ECO:0000259" key="8">
    <source>
        <dbReference type="PROSITE" id="PS51387"/>
    </source>
</evidence>
<comment type="cofactor">
    <cofactor evidence="1">
        <name>FAD</name>
        <dbReference type="ChEBI" id="CHEBI:57692"/>
    </cofactor>
</comment>
<dbReference type="PANTHER" id="PTHR11748:SF119">
    <property type="entry name" value="D-2-HYDROXYGLUTARATE DEHYDROGENASE"/>
    <property type="match status" value="1"/>
</dbReference>
<dbReference type="GO" id="GO:0051536">
    <property type="term" value="F:iron-sulfur cluster binding"/>
    <property type="evidence" value="ECO:0007669"/>
    <property type="project" value="UniProtKB-KW"/>
</dbReference>
<evidence type="ECO:0000256" key="3">
    <source>
        <dbReference type="ARBA" id="ARBA00022723"/>
    </source>
</evidence>
<evidence type="ECO:0000256" key="2">
    <source>
        <dbReference type="ARBA" id="ARBA00022630"/>
    </source>
</evidence>
<geneLocation type="plasmid" evidence="9">
    <name>pMk2240A</name>
</geneLocation>
<accession>A0AAU8D072</accession>
<dbReference type="InterPro" id="IPR016164">
    <property type="entry name" value="FAD-linked_Oxase-like_C"/>
</dbReference>
<dbReference type="SUPFAM" id="SSF46548">
    <property type="entry name" value="alpha-helical ferredoxin"/>
    <property type="match status" value="1"/>
</dbReference>
<dbReference type="GO" id="GO:1903457">
    <property type="term" value="P:lactate catabolic process"/>
    <property type="evidence" value="ECO:0007669"/>
    <property type="project" value="TreeGrafter"/>
</dbReference>
<dbReference type="PROSITE" id="PS51387">
    <property type="entry name" value="FAD_PCMH"/>
    <property type="match status" value="1"/>
</dbReference>
<dbReference type="Pfam" id="PF02913">
    <property type="entry name" value="FAD-oxidase_C"/>
    <property type="match status" value="1"/>
</dbReference>
<sequence length="985" mass="107707">MVAMSLRPALENRLRGATKGDVLFDRFSRGRYATDASFYQMMPLGILAPRDGDDLSAALSVAREEEISVLARGGGTSQSGQAINEALVLDTTKYLNRIIDIDPENRRCVVEPGVVLDELNRVLKPYGLWFPVDVSTASRATIGGMAGNNSCGTRSIRYGTMRDNVIAIDALMPDGRALHFGPVIRSEAMRNIDGPDSELFRDLLALGEREAAEIDARFPKVLRRVGGYNIDALVPDGQTNNLAHLLVGSEGTLALSTRLELKLSPLLGTKKAVGVCHFARFYDAMDAAQHLVRLDPVSVELVDRTMIALARDIAIFRPTVERFVRGEPDALLLVEFAEEDAGENRRRLKQLVELMGDLGFGWDREGRHWGGVLEVEDPALQAAITDVRQSGLNIMMSMREAGKPVSFVEDCAVPLEHLAEFTDRLTQIFEKRGTRGTWYAHASVGCLHVRPVLNLKLDNDVKAMRAIAEEAFAMVRAYKGSHSGEHGDGIVRSEFHEEMFGSRMVRAFETVKDRFDPGGLFNPGKIVRPPKMDDRRLFRYGPDYKPATFQPTLDWSGWSGAGGGFQGAVEMCNNNGACRKLEAGVMCPSYRATRNERDVTRGRANSLRLALSGQLGPDALASDEMMETLKLCVSCKGCKRECPTGVDMAKMKIEVQAARAAQGKLTLRDRLIAYLPRYAPYAARVPWLMNLRDRLPGAAWLSDRIAGFSARRKLPIWRSDPFRAEATGGSGTGHEVVLLADTFNTYFEPENLRAAVTVLEAGGYRVHLAQPVDGGRPLCCGRTFLSAGLVADARFEAERLAAALKPFVARGVPVVGLEPSCLFTLRDEFASMLPGPESERIAAHALLFEEFLAREREAGRLKLPLLPLGCPAYLHGHCHQKAFGAMGAVETALKLVPGLTVKTIGSSCCGMAGGFGYQAETYDVSMAMAELSLLPALRKAEANAITVAAGTSCRQQIRDGAGRRAVHLARVLERSISGQVNQDWS</sequence>
<reference evidence="9" key="1">
    <citation type="submission" date="2024-06" db="EMBL/GenBank/DDBJ databases">
        <title>Mesorhizobium karijinii sp. nov., a symbiont of the iconic Swainsona formosa from arid Australia.</title>
        <authorList>
            <person name="Hill Y.J."/>
            <person name="Watkin E.L.J."/>
            <person name="O'Hara G.W."/>
            <person name="Terpolilli J."/>
            <person name="Tye M.L."/>
            <person name="Kohlmeier M.G."/>
        </authorList>
    </citation>
    <scope>NUCLEOTIDE SEQUENCE</scope>
    <source>
        <strain evidence="9">WSM2240</strain>
        <plasmid evidence="9">pMk2240A</plasmid>
    </source>
</reference>
<keyword evidence="4" id="KW-0274">FAD</keyword>
<dbReference type="InterPro" id="IPR017896">
    <property type="entry name" value="4Fe4S_Fe-S-bd"/>
</dbReference>
<feature type="domain" description="FAD-binding PCMH-type" evidence="8">
    <location>
        <begin position="39"/>
        <end position="266"/>
    </location>
</feature>
<dbReference type="InterPro" id="IPR036318">
    <property type="entry name" value="FAD-bd_PCMH-like_sf"/>
</dbReference>
<evidence type="ECO:0000256" key="5">
    <source>
        <dbReference type="ARBA" id="ARBA00023002"/>
    </source>
</evidence>
<organism evidence="9">
    <name type="scientific">Mesorhizobium sp. WSM2240</name>
    <dbReference type="NCBI Taxonomy" id="3228851"/>
    <lineage>
        <taxon>Bacteria</taxon>
        <taxon>Pseudomonadati</taxon>
        <taxon>Pseudomonadota</taxon>
        <taxon>Alphaproteobacteria</taxon>
        <taxon>Hyphomicrobiales</taxon>
        <taxon>Phyllobacteriaceae</taxon>
        <taxon>Mesorhizobium</taxon>
    </lineage>
</organism>